<dbReference type="InterPro" id="IPR050583">
    <property type="entry name" value="Mycobacterial_A85_antigen"/>
</dbReference>
<organism evidence="1 2">
    <name type="scientific">Candidatus Eisenbergiella merdipullorum</name>
    <dbReference type="NCBI Taxonomy" id="2838553"/>
    <lineage>
        <taxon>Bacteria</taxon>
        <taxon>Bacillati</taxon>
        <taxon>Bacillota</taxon>
        <taxon>Clostridia</taxon>
        <taxon>Lachnospirales</taxon>
        <taxon>Lachnospiraceae</taxon>
        <taxon>Eisenbergiella</taxon>
    </lineage>
</organism>
<evidence type="ECO:0000313" key="1">
    <source>
        <dbReference type="EMBL" id="HJA93526.1"/>
    </source>
</evidence>
<name>A0A9D2L1N1_9FIRM</name>
<dbReference type="GO" id="GO:0016747">
    <property type="term" value="F:acyltransferase activity, transferring groups other than amino-acyl groups"/>
    <property type="evidence" value="ECO:0007669"/>
    <property type="project" value="TreeGrafter"/>
</dbReference>
<sequence>MAYFDVDFFSQSLNRSVCCGVFLPTDQGAYLEEEDKKKFKTLYLLHGMTGSRSSWNGMEALWDIAQKYRMAVVMPDGENSFYCDSPLTGNYYGTFIGRELVEFTRNSFPLSDKREDTFIGGLSMGGFGAIVNGLRNPETFGYITAFSSALIKRLILRADEEEGLDFFTRIQYQSMFGLDRIEDFEGSDCDYEALAEKLARSGGKKPVIYMDCGTEDVSLYQANTAFKDLLIDLGYQVVWDSRPGGHDSAFWNDSLKKAAEFLPVEKLELKEGSLMAARLEKRTEAMVRKMTL</sequence>
<reference evidence="1" key="1">
    <citation type="journal article" date="2021" name="PeerJ">
        <title>Extensive microbial diversity within the chicken gut microbiome revealed by metagenomics and culture.</title>
        <authorList>
            <person name="Gilroy R."/>
            <person name="Ravi A."/>
            <person name="Getino M."/>
            <person name="Pursley I."/>
            <person name="Horton D.L."/>
            <person name="Alikhan N.F."/>
            <person name="Baker D."/>
            <person name="Gharbi K."/>
            <person name="Hall N."/>
            <person name="Watson M."/>
            <person name="Adriaenssens E.M."/>
            <person name="Foster-Nyarko E."/>
            <person name="Jarju S."/>
            <person name="Secka A."/>
            <person name="Antonio M."/>
            <person name="Oren A."/>
            <person name="Chaudhuri R.R."/>
            <person name="La Ragione R."/>
            <person name="Hildebrand F."/>
            <person name="Pallen M.J."/>
        </authorList>
    </citation>
    <scope>NUCLEOTIDE SEQUENCE</scope>
    <source>
        <strain evidence="1">CHK179-7159</strain>
    </source>
</reference>
<dbReference type="Proteomes" id="UP000886858">
    <property type="component" value="Unassembled WGS sequence"/>
</dbReference>
<dbReference type="SUPFAM" id="SSF53474">
    <property type="entry name" value="alpha/beta-Hydrolases"/>
    <property type="match status" value="1"/>
</dbReference>
<protein>
    <submittedName>
        <fullName evidence="1">Acetylesterase</fullName>
    </submittedName>
</protein>
<dbReference type="EMBL" id="DWYY01000115">
    <property type="protein sequence ID" value="HJA93526.1"/>
    <property type="molecule type" value="Genomic_DNA"/>
</dbReference>
<reference evidence="1" key="2">
    <citation type="submission" date="2021-04" db="EMBL/GenBank/DDBJ databases">
        <authorList>
            <person name="Gilroy R."/>
        </authorList>
    </citation>
    <scope>NUCLEOTIDE SEQUENCE</scope>
    <source>
        <strain evidence="1">CHK179-7159</strain>
    </source>
</reference>
<dbReference type="Gene3D" id="3.40.50.1820">
    <property type="entry name" value="alpha/beta hydrolase"/>
    <property type="match status" value="1"/>
</dbReference>
<dbReference type="InterPro" id="IPR029058">
    <property type="entry name" value="AB_hydrolase_fold"/>
</dbReference>
<dbReference type="PANTHER" id="PTHR48098">
    <property type="entry name" value="ENTEROCHELIN ESTERASE-RELATED"/>
    <property type="match status" value="1"/>
</dbReference>
<dbReference type="AlphaFoldDB" id="A0A9D2L1N1"/>
<gene>
    <name evidence="1" type="ORF">H9717_10510</name>
</gene>
<accession>A0A9D2L1N1</accession>
<comment type="caution">
    <text evidence="1">The sequence shown here is derived from an EMBL/GenBank/DDBJ whole genome shotgun (WGS) entry which is preliminary data.</text>
</comment>
<dbReference type="InterPro" id="IPR000801">
    <property type="entry name" value="Esterase-like"/>
</dbReference>
<proteinExistence type="predicted"/>
<dbReference type="PANTHER" id="PTHR48098:SF1">
    <property type="entry name" value="DIACYLGLYCEROL ACYLTRANSFERASE_MYCOLYLTRANSFERASE AG85A"/>
    <property type="match status" value="1"/>
</dbReference>
<dbReference type="Pfam" id="PF00756">
    <property type="entry name" value="Esterase"/>
    <property type="match status" value="1"/>
</dbReference>
<evidence type="ECO:0000313" key="2">
    <source>
        <dbReference type="Proteomes" id="UP000886858"/>
    </source>
</evidence>